<accession>I0ILT3</accession>
<keyword evidence="2" id="KW-1185">Reference proteome</keyword>
<gene>
    <name evidence="1" type="ordered locus">LFE_0514</name>
</gene>
<dbReference type="EMBL" id="AP012342">
    <property type="protein sequence ID" value="BAM06232.1"/>
    <property type="molecule type" value="Genomic_DNA"/>
</dbReference>
<reference evidence="2" key="2">
    <citation type="submission" date="2012-03" db="EMBL/GenBank/DDBJ databases">
        <title>The complete genome sequence of the pioneer microbe on fresh volcanic deposit, Leptospirillum ferrooxidans strain C2-3.</title>
        <authorList>
            <person name="Fujimura R."/>
            <person name="Sato Y."/>
            <person name="Nishizawa T."/>
            <person name="Nanba K."/>
            <person name="Oshima K."/>
            <person name="Hattori M."/>
            <person name="Kamijo T."/>
            <person name="Ohta H."/>
        </authorList>
    </citation>
    <scope>NUCLEOTIDE SEQUENCE [LARGE SCALE GENOMIC DNA]</scope>
    <source>
        <strain evidence="2">C2-3</strain>
    </source>
</reference>
<reference evidence="1 2" key="1">
    <citation type="journal article" date="2012" name="J. Bacteriol.">
        <title>Complete Genome Sequence of Leptospirillum ferrooxidans Strain C2-3, Isolated from a Fresh Volcanic Ash Deposit on the Island of Miyake, Japan.</title>
        <authorList>
            <person name="Fujimura R."/>
            <person name="Sato Y."/>
            <person name="Nishizawa T."/>
            <person name="Oshima K."/>
            <person name="Kim S.-W."/>
            <person name="Hattori M."/>
            <person name="Kamijo T."/>
            <person name="Ohta H."/>
        </authorList>
    </citation>
    <scope>NUCLEOTIDE SEQUENCE [LARGE SCALE GENOMIC DNA]</scope>
    <source>
        <strain evidence="1 2">C2-3</strain>
    </source>
</reference>
<dbReference type="KEGG" id="lfc:LFE_0514"/>
<dbReference type="HOGENOM" id="CLU_3081360_0_0_0"/>
<name>I0ILT3_LEPFC</name>
<sequence length="52" mass="5843">MNELLFPEAFEKSRNVAKPCAKSLDWAVKKVDEAPVREYIETIGAPVGKIRP</sequence>
<protein>
    <submittedName>
        <fullName evidence="1">Uncharacterized protein</fullName>
    </submittedName>
</protein>
<evidence type="ECO:0000313" key="2">
    <source>
        <dbReference type="Proteomes" id="UP000007382"/>
    </source>
</evidence>
<dbReference type="AlphaFoldDB" id="I0ILT3"/>
<proteinExistence type="predicted"/>
<dbReference type="PATRIC" id="fig|1162668.3.peg.607"/>
<organism evidence="1 2">
    <name type="scientific">Leptospirillum ferrooxidans (strain C2-3)</name>
    <dbReference type="NCBI Taxonomy" id="1162668"/>
    <lineage>
        <taxon>Bacteria</taxon>
        <taxon>Pseudomonadati</taxon>
        <taxon>Nitrospirota</taxon>
        <taxon>Nitrospiria</taxon>
        <taxon>Nitrospirales</taxon>
        <taxon>Nitrospiraceae</taxon>
        <taxon>Leptospirillum</taxon>
    </lineage>
</organism>
<evidence type="ECO:0000313" key="1">
    <source>
        <dbReference type="EMBL" id="BAM06232.1"/>
    </source>
</evidence>
<dbReference type="Proteomes" id="UP000007382">
    <property type="component" value="Chromosome"/>
</dbReference>